<feature type="compositionally biased region" description="Basic and acidic residues" evidence="1">
    <location>
        <begin position="325"/>
        <end position="337"/>
    </location>
</feature>
<dbReference type="InterPro" id="IPR029044">
    <property type="entry name" value="Nucleotide-diphossugar_trans"/>
</dbReference>
<dbReference type="EMBL" id="BJLR01000024">
    <property type="protein sequence ID" value="GEA88681.1"/>
    <property type="molecule type" value="Genomic_DNA"/>
</dbReference>
<dbReference type="SUPFAM" id="SSF53448">
    <property type="entry name" value="Nucleotide-diphospho-sugar transferases"/>
    <property type="match status" value="1"/>
</dbReference>
<evidence type="ECO:0008006" key="4">
    <source>
        <dbReference type="Google" id="ProtNLM"/>
    </source>
</evidence>
<evidence type="ECO:0000313" key="2">
    <source>
        <dbReference type="EMBL" id="GEA88681.1"/>
    </source>
</evidence>
<keyword evidence="3" id="KW-1185">Reference proteome</keyword>
<sequence length="355" mass="38455">MGPHRLPLTYVLPLRWTDDADLDELTAYLRGLAGLVQEVLVVDGSPPPLHAAHARAWHGLVRHERPDPWPGCNGKVAGVMTGVRLARHERLVLADDDVRHDRGTLTAIDALLDGADAVRPQNYFDPLPWHAVWDSGRTLLNRALGADYPGTLGVRRSILLATGGYDGDVLFENLELLRTVRAAGGREVIARDVLVARRPPTARHFAGQRVRQAYDSLGQPARLVAELALAPALVWAGRSRARAVGALVAVLALAERGRRRAGGAARFPARCTLGAPVWVLERAVCVWVAVGMRVRGGVPYAGQRVRRATSPSRARRARCAAARRERALAGADRRDGAQEPAGVVPAAPRRAVSRR</sequence>
<dbReference type="RefSeq" id="WP_246056537.1">
    <property type="nucleotide sequence ID" value="NZ_BJLR01000024.1"/>
</dbReference>
<proteinExistence type="predicted"/>
<evidence type="ECO:0000313" key="3">
    <source>
        <dbReference type="Proteomes" id="UP000317046"/>
    </source>
</evidence>
<name>A0A4Y3KW31_9CELL</name>
<comment type="caution">
    <text evidence="2">The sequence shown here is derived from an EMBL/GenBank/DDBJ whole genome shotgun (WGS) entry which is preliminary data.</text>
</comment>
<dbReference type="Gene3D" id="3.90.550.10">
    <property type="entry name" value="Spore Coat Polysaccharide Biosynthesis Protein SpsA, Chain A"/>
    <property type="match status" value="1"/>
</dbReference>
<accession>A0A4Y3KW31</accession>
<evidence type="ECO:0000256" key="1">
    <source>
        <dbReference type="SAM" id="MobiDB-lite"/>
    </source>
</evidence>
<dbReference type="AlphaFoldDB" id="A0A4Y3KW31"/>
<dbReference type="Proteomes" id="UP000317046">
    <property type="component" value="Unassembled WGS sequence"/>
</dbReference>
<feature type="region of interest" description="Disordered" evidence="1">
    <location>
        <begin position="325"/>
        <end position="355"/>
    </location>
</feature>
<gene>
    <name evidence="2" type="ORF">CCE01nite_26300</name>
</gene>
<reference evidence="2" key="1">
    <citation type="submission" date="2019-06" db="EMBL/GenBank/DDBJ databases">
        <title>Whole genome shotgun sequence of Cellulomonas cellasea NBRC 3753.</title>
        <authorList>
            <person name="Hosoyama A."/>
            <person name="Uohara A."/>
            <person name="Ohji S."/>
            <person name="Ichikawa N."/>
        </authorList>
    </citation>
    <scope>NUCLEOTIDE SEQUENCE [LARGE SCALE GENOMIC DNA]</scope>
    <source>
        <strain evidence="2">NBRC 3753</strain>
    </source>
</reference>
<feature type="compositionally biased region" description="Low complexity" evidence="1">
    <location>
        <begin position="340"/>
        <end position="355"/>
    </location>
</feature>
<protein>
    <recommendedName>
        <fullName evidence="4">Glycosyltransferase 2-like domain-containing protein</fullName>
    </recommendedName>
</protein>
<organism evidence="2 3">
    <name type="scientific">Cellulomonas cellasea</name>
    <dbReference type="NCBI Taxonomy" id="43670"/>
    <lineage>
        <taxon>Bacteria</taxon>
        <taxon>Bacillati</taxon>
        <taxon>Actinomycetota</taxon>
        <taxon>Actinomycetes</taxon>
        <taxon>Micrococcales</taxon>
        <taxon>Cellulomonadaceae</taxon>
        <taxon>Cellulomonas</taxon>
    </lineage>
</organism>